<gene>
    <name evidence="3" type="ORF">HCN52_23805</name>
</gene>
<comment type="caution">
    <text evidence="3">The sequence shown here is derived from an EMBL/GenBank/DDBJ whole genome shotgun (WGS) entry which is preliminary data.</text>
</comment>
<organism evidence="3 4">
    <name type="scientific">Streptomyces bohaiensis</name>
    <dbReference type="NCBI Taxonomy" id="1431344"/>
    <lineage>
        <taxon>Bacteria</taxon>
        <taxon>Bacillati</taxon>
        <taxon>Actinomycetota</taxon>
        <taxon>Actinomycetes</taxon>
        <taxon>Kitasatosporales</taxon>
        <taxon>Streptomycetaceae</taxon>
        <taxon>Streptomyces</taxon>
    </lineage>
</organism>
<feature type="region of interest" description="Disordered" evidence="1">
    <location>
        <begin position="25"/>
        <end position="90"/>
    </location>
</feature>
<feature type="compositionally biased region" description="Basic and acidic residues" evidence="1">
    <location>
        <begin position="121"/>
        <end position="134"/>
    </location>
</feature>
<keyword evidence="4" id="KW-1185">Reference proteome</keyword>
<evidence type="ECO:0000256" key="2">
    <source>
        <dbReference type="SAM" id="Phobius"/>
    </source>
</evidence>
<evidence type="ECO:0000313" key="3">
    <source>
        <dbReference type="EMBL" id="NJQ17873.1"/>
    </source>
</evidence>
<keyword evidence="2" id="KW-0812">Transmembrane</keyword>
<proteinExistence type="predicted"/>
<feature type="region of interest" description="Disordered" evidence="1">
    <location>
        <begin position="108"/>
        <end position="135"/>
    </location>
</feature>
<keyword evidence="2" id="KW-1133">Transmembrane helix</keyword>
<feature type="compositionally biased region" description="Low complexity" evidence="1">
    <location>
        <begin position="108"/>
        <end position="117"/>
    </location>
</feature>
<evidence type="ECO:0000256" key="1">
    <source>
        <dbReference type="SAM" id="MobiDB-lite"/>
    </source>
</evidence>
<feature type="compositionally biased region" description="Low complexity" evidence="1">
    <location>
        <begin position="75"/>
        <end position="90"/>
    </location>
</feature>
<reference evidence="3 4" key="1">
    <citation type="submission" date="2020-03" db="EMBL/GenBank/DDBJ databases">
        <title>Draft genome of Streptomyces sp. ventii, isolated from the Axial Seamount in the Pacific Ocean, and resequencing of the two type strains Streptomyces lonarensis strain NCL 716 and Streptomyces bohaiensis strain 11A07.</title>
        <authorList>
            <person name="Loughran R.M."/>
            <person name="Pfannmuller K.M."/>
            <person name="Wasson B.J."/>
            <person name="Deadmond M.C."/>
            <person name="Paddock B.E."/>
            <person name="Koyack M.J."/>
            <person name="Gallegos D.A."/>
            <person name="Mitchell E.A."/>
            <person name="Ushijima B."/>
            <person name="Saw J.H."/>
            <person name="Mcphail K.L."/>
            <person name="Videau P."/>
        </authorList>
    </citation>
    <scope>NUCLEOTIDE SEQUENCE [LARGE SCALE GENOMIC DNA]</scope>
    <source>
        <strain evidence="3 4">11A07</strain>
    </source>
</reference>
<sequence>MRAALAEAADSVAFALAAGPLGDVIAPGAAGRPAAPQPGEPSAETPEATEAPGATDTAASRSEQGGEAAPGGGATAARSGPAGAATGPQAAGAAVDLVSLAAHAGPLGQAPGLLPPIGRVPVDEQRNSGGRELEPGPGALVEVLPLGAGLACLGLGLGMVGLRLRRD</sequence>
<dbReference type="Proteomes" id="UP000727056">
    <property type="component" value="Unassembled WGS sequence"/>
</dbReference>
<feature type="compositionally biased region" description="Low complexity" evidence="1">
    <location>
        <begin position="40"/>
        <end position="59"/>
    </location>
</feature>
<feature type="transmembrane region" description="Helical" evidence="2">
    <location>
        <begin position="143"/>
        <end position="162"/>
    </location>
</feature>
<accession>A0ABX1CFP9</accession>
<dbReference type="EMBL" id="JAAVJC010000449">
    <property type="protein sequence ID" value="NJQ17873.1"/>
    <property type="molecule type" value="Genomic_DNA"/>
</dbReference>
<keyword evidence="2" id="KW-0472">Membrane</keyword>
<protein>
    <submittedName>
        <fullName evidence="3">Uncharacterized protein</fullName>
    </submittedName>
</protein>
<name>A0ABX1CFP9_9ACTN</name>
<evidence type="ECO:0000313" key="4">
    <source>
        <dbReference type="Proteomes" id="UP000727056"/>
    </source>
</evidence>